<dbReference type="AlphaFoldDB" id="A0A1H9XTP3"/>
<dbReference type="CDD" id="cd00789">
    <property type="entry name" value="KU_like"/>
    <property type="match status" value="1"/>
</dbReference>
<feature type="compositionally biased region" description="Basic residues" evidence="4">
    <location>
        <begin position="285"/>
        <end position="318"/>
    </location>
</feature>
<reference evidence="7" key="1">
    <citation type="submission" date="2016-10" db="EMBL/GenBank/DDBJ databases">
        <authorList>
            <person name="Varghese N."/>
            <person name="Submissions S."/>
        </authorList>
    </citation>
    <scope>NUCLEOTIDE SEQUENCE [LARGE SCALE GENOMIC DNA]</scope>
    <source>
        <strain evidence="7">CGMCC 1.6963</strain>
    </source>
</reference>
<evidence type="ECO:0000259" key="5">
    <source>
        <dbReference type="SMART" id="SM00559"/>
    </source>
</evidence>
<dbReference type="STRING" id="587636.SAMN05216199_0365"/>
<sequence length="318" mass="34720">MRAIWKGAVSFGLVNVPVRLYSATENHDVSFRQVHREDGGRIRYQRVCSIDNEPVSYDDIAKGYETEDGDMVVLTDEDFKDLPAASSKEIAVQKFVPADQIDPMLLDRSYYLEPDKSATKPYILLRDALEHADRMAVVTVSIRTRMTMAVLRVKDGVIVMQTMLWPDEIRAADFATLDEDAHATAKELEMANMLVESLAGDYDPDEYEDDYAIALEALVKAKLEGGEVRQAPERKEETGEVVDLLAALAKSVEKAKAARGEAPSTESEGPAKKATAAKKATSRGAAKKTASKAAAKKAPAKKAPAKKTAAKKTAKKAS</sequence>
<feature type="region of interest" description="Disordered" evidence="4">
    <location>
        <begin position="255"/>
        <end position="318"/>
    </location>
</feature>
<comment type="similarity">
    <text evidence="3">Belongs to the prokaryotic Ku family.</text>
</comment>
<feature type="domain" description="Ku" evidence="5">
    <location>
        <begin position="52"/>
        <end position="180"/>
    </location>
</feature>
<evidence type="ECO:0000256" key="2">
    <source>
        <dbReference type="ARBA" id="ARBA00023172"/>
    </source>
</evidence>
<name>A0A1H9XTP3_9MICO</name>
<dbReference type="InterPro" id="IPR006164">
    <property type="entry name" value="DNA_bd_Ku70/Ku80"/>
</dbReference>
<keyword evidence="3" id="KW-0234">DNA repair</keyword>
<dbReference type="RefSeq" id="WP_091762949.1">
    <property type="nucleotide sequence ID" value="NZ_FOHB01000012.1"/>
</dbReference>
<dbReference type="InterPro" id="IPR009187">
    <property type="entry name" value="Prok_Ku"/>
</dbReference>
<dbReference type="Gene3D" id="2.40.290.10">
    <property type="match status" value="1"/>
</dbReference>
<dbReference type="PIRSF" id="PIRSF006493">
    <property type="entry name" value="Prok_Ku"/>
    <property type="match status" value="1"/>
</dbReference>
<evidence type="ECO:0000313" key="7">
    <source>
        <dbReference type="Proteomes" id="UP000199019"/>
    </source>
</evidence>
<dbReference type="PANTHER" id="PTHR41251">
    <property type="entry name" value="NON-HOMOLOGOUS END JOINING PROTEIN KU"/>
    <property type="match status" value="1"/>
</dbReference>
<dbReference type="Pfam" id="PF02735">
    <property type="entry name" value="Ku"/>
    <property type="match status" value="1"/>
</dbReference>
<protein>
    <recommendedName>
        <fullName evidence="3">Non-homologous end joining protein Ku</fullName>
    </recommendedName>
</protein>
<dbReference type="GO" id="GO:0006310">
    <property type="term" value="P:DNA recombination"/>
    <property type="evidence" value="ECO:0007669"/>
    <property type="project" value="UniProtKB-KW"/>
</dbReference>
<dbReference type="PANTHER" id="PTHR41251:SF1">
    <property type="entry name" value="NON-HOMOLOGOUS END JOINING PROTEIN KU"/>
    <property type="match status" value="1"/>
</dbReference>
<keyword evidence="3" id="KW-0227">DNA damage</keyword>
<dbReference type="FunFam" id="2.40.290.10:FF:000004">
    <property type="entry name" value="Non-homologous end joining protein Ku"/>
    <property type="match status" value="1"/>
</dbReference>
<keyword evidence="1 3" id="KW-0238">DNA-binding</keyword>
<dbReference type="HAMAP" id="MF_01875">
    <property type="entry name" value="Prokaryotic_Ku"/>
    <property type="match status" value="1"/>
</dbReference>
<accession>A0A1H9XTP3</accession>
<evidence type="ECO:0000256" key="4">
    <source>
        <dbReference type="SAM" id="MobiDB-lite"/>
    </source>
</evidence>
<evidence type="ECO:0000256" key="3">
    <source>
        <dbReference type="HAMAP-Rule" id="MF_01875"/>
    </source>
</evidence>
<keyword evidence="2 3" id="KW-0233">DNA recombination</keyword>
<feature type="compositionally biased region" description="Low complexity" evidence="4">
    <location>
        <begin position="272"/>
        <end position="284"/>
    </location>
</feature>
<comment type="subunit">
    <text evidence="3">Homodimer. Interacts with LigD.</text>
</comment>
<gene>
    <name evidence="3" type="primary">ku</name>
    <name evidence="6" type="ORF">SAMN05216199_0365</name>
</gene>
<dbReference type="InterPro" id="IPR016194">
    <property type="entry name" value="SPOC-like_C_dom_sf"/>
</dbReference>
<dbReference type="NCBIfam" id="TIGR02772">
    <property type="entry name" value="Ku_bact"/>
    <property type="match status" value="1"/>
</dbReference>
<dbReference type="SUPFAM" id="SSF100939">
    <property type="entry name" value="SPOC domain-like"/>
    <property type="match status" value="1"/>
</dbReference>
<organism evidence="6 7">
    <name type="scientific">Pedococcus cremeus</name>
    <dbReference type="NCBI Taxonomy" id="587636"/>
    <lineage>
        <taxon>Bacteria</taxon>
        <taxon>Bacillati</taxon>
        <taxon>Actinomycetota</taxon>
        <taxon>Actinomycetes</taxon>
        <taxon>Micrococcales</taxon>
        <taxon>Intrasporangiaceae</taxon>
        <taxon>Pedococcus</taxon>
    </lineage>
</organism>
<dbReference type="GO" id="GO:0006303">
    <property type="term" value="P:double-strand break repair via nonhomologous end joining"/>
    <property type="evidence" value="ECO:0007669"/>
    <property type="project" value="UniProtKB-UniRule"/>
</dbReference>
<evidence type="ECO:0000256" key="1">
    <source>
        <dbReference type="ARBA" id="ARBA00023125"/>
    </source>
</evidence>
<comment type="function">
    <text evidence="3">With LigD forms a non-homologous end joining (NHEJ) DNA repair enzyme, which repairs dsDNA breaks with reduced fidelity. Binds linear dsDNA with 5'- and 3'- overhangs but not closed circular dsDNA nor ssDNA. Recruits and stimulates the ligase activity of LigD.</text>
</comment>
<dbReference type="EMBL" id="FOHB01000012">
    <property type="protein sequence ID" value="SES49419.1"/>
    <property type="molecule type" value="Genomic_DNA"/>
</dbReference>
<keyword evidence="7" id="KW-1185">Reference proteome</keyword>
<proteinExistence type="inferred from homology"/>
<dbReference type="Proteomes" id="UP000199019">
    <property type="component" value="Unassembled WGS sequence"/>
</dbReference>
<evidence type="ECO:0000313" key="6">
    <source>
        <dbReference type="EMBL" id="SES49419.1"/>
    </source>
</evidence>
<dbReference type="OrthoDB" id="9795084at2"/>
<dbReference type="GO" id="GO:0003690">
    <property type="term" value="F:double-stranded DNA binding"/>
    <property type="evidence" value="ECO:0007669"/>
    <property type="project" value="UniProtKB-UniRule"/>
</dbReference>
<dbReference type="SMART" id="SM00559">
    <property type="entry name" value="Ku78"/>
    <property type="match status" value="1"/>
</dbReference>